<dbReference type="Proteomes" id="UP000314294">
    <property type="component" value="Unassembled WGS sequence"/>
</dbReference>
<dbReference type="AlphaFoldDB" id="A0A4Z2EZ66"/>
<accession>A0A4Z2EZ66</accession>
<keyword evidence="3" id="KW-1185">Reference proteome</keyword>
<sequence>MAERTVSSYFLPKPHDIEKTNPQNESDSEETVVAKKGRKFCFCDEWLREFTWLRCFRETSSMNCSLLSIPTTCGEHDMC</sequence>
<evidence type="ECO:0000256" key="1">
    <source>
        <dbReference type="SAM" id="MobiDB-lite"/>
    </source>
</evidence>
<reference evidence="2 3" key="1">
    <citation type="submission" date="2019-03" db="EMBL/GenBank/DDBJ databases">
        <title>First draft genome of Liparis tanakae, snailfish: a comprehensive survey of snailfish specific genes.</title>
        <authorList>
            <person name="Kim W."/>
            <person name="Song I."/>
            <person name="Jeong J.-H."/>
            <person name="Kim D."/>
            <person name="Kim S."/>
            <person name="Ryu S."/>
            <person name="Song J.Y."/>
            <person name="Lee S.K."/>
        </authorList>
    </citation>
    <scope>NUCLEOTIDE SEQUENCE [LARGE SCALE GENOMIC DNA]</scope>
    <source>
        <tissue evidence="2">Muscle</tissue>
    </source>
</reference>
<feature type="region of interest" description="Disordered" evidence="1">
    <location>
        <begin position="1"/>
        <end position="29"/>
    </location>
</feature>
<protein>
    <submittedName>
        <fullName evidence="2">Uncharacterized protein</fullName>
    </submittedName>
</protein>
<gene>
    <name evidence="2" type="ORF">EYF80_055584</name>
</gene>
<proteinExistence type="predicted"/>
<name>A0A4Z2EZ66_9TELE</name>
<evidence type="ECO:0000313" key="3">
    <source>
        <dbReference type="Proteomes" id="UP000314294"/>
    </source>
</evidence>
<dbReference type="EMBL" id="SRLO01002008">
    <property type="protein sequence ID" value="TNN34256.1"/>
    <property type="molecule type" value="Genomic_DNA"/>
</dbReference>
<evidence type="ECO:0000313" key="2">
    <source>
        <dbReference type="EMBL" id="TNN34256.1"/>
    </source>
</evidence>
<organism evidence="2 3">
    <name type="scientific">Liparis tanakae</name>
    <name type="common">Tanaka's snailfish</name>
    <dbReference type="NCBI Taxonomy" id="230148"/>
    <lineage>
        <taxon>Eukaryota</taxon>
        <taxon>Metazoa</taxon>
        <taxon>Chordata</taxon>
        <taxon>Craniata</taxon>
        <taxon>Vertebrata</taxon>
        <taxon>Euteleostomi</taxon>
        <taxon>Actinopterygii</taxon>
        <taxon>Neopterygii</taxon>
        <taxon>Teleostei</taxon>
        <taxon>Neoteleostei</taxon>
        <taxon>Acanthomorphata</taxon>
        <taxon>Eupercaria</taxon>
        <taxon>Perciformes</taxon>
        <taxon>Cottioidei</taxon>
        <taxon>Cottales</taxon>
        <taxon>Liparidae</taxon>
        <taxon>Liparis</taxon>
    </lineage>
</organism>
<comment type="caution">
    <text evidence="2">The sequence shown here is derived from an EMBL/GenBank/DDBJ whole genome shotgun (WGS) entry which is preliminary data.</text>
</comment>